<dbReference type="EMBL" id="JAGTPW010000012">
    <property type="protein sequence ID" value="MBR8644596.1"/>
    <property type="molecule type" value="Genomic_DNA"/>
</dbReference>
<sequence length="56" mass="6090">MHMSFFDKMKASIGIGAAKVDTKLEKDSYKQGETVKGTCLSLAETPNRKSMGCTSM</sequence>
<accession>A0A941J7D9</accession>
<reference evidence="1" key="1">
    <citation type="submission" date="2021-04" db="EMBL/GenBank/DDBJ databases">
        <title>Whole genome sequencing of Enterococci isolates from hospitalized patients.</title>
        <authorList>
            <person name="Ogoti B.M."/>
            <person name="Onyambu F.G."/>
        </authorList>
    </citation>
    <scope>NUCLEOTIDE SEQUENCE</scope>
    <source>
        <strain evidence="1">242</strain>
    </source>
</reference>
<gene>
    <name evidence="1" type="ORF">KEH51_08940</name>
</gene>
<evidence type="ECO:0000313" key="2">
    <source>
        <dbReference type="Proteomes" id="UP000680045"/>
    </source>
</evidence>
<name>A0A941J7D9_9BACI</name>
<proteinExistence type="predicted"/>
<dbReference type="AlphaFoldDB" id="A0A941J7D9"/>
<dbReference type="Proteomes" id="UP000680045">
    <property type="component" value="Unassembled WGS sequence"/>
</dbReference>
<evidence type="ECO:0000313" key="1">
    <source>
        <dbReference type="EMBL" id="MBR8644596.1"/>
    </source>
</evidence>
<organism evidence="1 2">
    <name type="scientific">Peribacillus frigoritolerans</name>
    <dbReference type="NCBI Taxonomy" id="450367"/>
    <lineage>
        <taxon>Bacteria</taxon>
        <taxon>Bacillati</taxon>
        <taxon>Bacillota</taxon>
        <taxon>Bacilli</taxon>
        <taxon>Bacillales</taxon>
        <taxon>Bacillaceae</taxon>
        <taxon>Peribacillus</taxon>
    </lineage>
</organism>
<comment type="caution">
    <text evidence="1">The sequence shown here is derived from an EMBL/GenBank/DDBJ whole genome shotgun (WGS) entry which is preliminary data.</text>
</comment>
<protein>
    <submittedName>
        <fullName evidence="1">Sporulation protein</fullName>
    </submittedName>
</protein>
<dbReference type="InterPro" id="IPR009776">
    <property type="entry name" value="Spore_0_M"/>
</dbReference>
<dbReference type="Pfam" id="PF07070">
    <property type="entry name" value="Spo0M"/>
    <property type="match status" value="1"/>
</dbReference>